<dbReference type="KEGG" id="fpal:HYN49_10370"/>
<organism evidence="3 4">
    <name type="scientific">Flavobacterium pallidum</name>
    <dbReference type="NCBI Taxonomy" id="2172098"/>
    <lineage>
        <taxon>Bacteria</taxon>
        <taxon>Pseudomonadati</taxon>
        <taxon>Bacteroidota</taxon>
        <taxon>Flavobacteriia</taxon>
        <taxon>Flavobacteriales</taxon>
        <taxon>Flavobacteriaceae</taxon>
        <taxon>Flavobacterium</taxon>
    </lineage>
</organism>
<dbReference type="InterPro" id="IPR003591">
    <property type="entry name" value="Leu-rich_rpt_typical-subtyp"/>
</dbReference>
<dbReference type="EMBL" id="CP029187">
    <property type="protein sequence ID" value="AWI26273.1"/>
    <property type="molecule type" value="Genomic_DNA"/>
</dbReference>
<dbReference type="RefSeq" id="WP_108904051.1">
    <property type="nucleotide sequence ID" value="NZ_CP029187.1"/>
</dbReference>
<dbReference type="SMART" id="SM00364">
    <property type="entry name" value="LRR_BAC"/>
    <property type="match status" value="9"/>
</dbReference>
<dbReference type="PANTHER" id="PTHR47566">
    <property type="match status" value="1"/>
</dbReference>
<proteinExistence type="predicted"/>
<keyword evidence="1" id="KW-0433">Leucine-rich repeat</keyword>
<evidence type="ECO:0000256" key="2">
    <source>
        <dbReference type="ARBA" id="ARBA00022737"/>
    </source>
</evidence>
<name>A0A2S1SIM8_9FLAO</name>
<accession>A0A2S1SIM8</accession>
<sequence>MGRIFTQLKKHGGFIALLFFIAVTEAHSQYTAIPDPAFEQFLIYNGHDNVIDGQVLTANISGITNLNVPGFAGITNLTGIRDFTALQILTCINGTLTSLDVSGLSHLNYLYCFSNQITTLNIAGTAIFDFYCYGNQLTSLNLHGIDPTASVVYAYDNPYLSCIETDNPAAASANPNWMKDAGAAFKLSCDPYFYIPDAAFEDALILNGIDDVADGKVLIASAEAATTLNMSFSSITDLTGINRFINLVSLDCSYNALTSLDVSGLTQLTSLNCSENQLQSLNVTGTALTSLSCLSNALTTLDITALTGLVTLDCSSNQLTAIHSNYNPNLSILFCNNNMLTEAGFNTGNFPGLTQAYVSGNQFGALDCSAMNSLSNLNCSSNQLTSLQAGPALQNLDCRNNLLTQLNLLNSDAMAMLNATGNAISCISIDDPAAATANTNFAVDAGTGFSTLCNVVMIPDANFEQYLITLGYDDVIDGTVQKSTIENITDLNVANGNITDLTGINSFINLNSFDCSNNLLTSLDVSQLTQLTSLNCNQNQLQTLHFAGAPLTSLSCADNMLTDLDISMLPGLTMLDCATNQIETINGAYNANLKNLFCGSNQLDDAGLGIANYPGLMFLTCFSNHLTTLDLSAMTDLAILNCATNQINSLQVGPSTAVLFCSGNQLTSLDLTNSDGIGMLYTAGNQLSCIAIDDPAAAQANPNFIEDSFTGYSVACEQISIPDPNFEQALINYGYDLTLDGMVYDANISNITELYLISQNISDLTGIDSFTSLQVLNCTDNQLTGFDFDIIHQLTDLQIDNNQLTSLNLSGSNLNAMSCFNNLLTCIQVDDVAAANNNPNWFKDSDVGYATDCNTMTLIPDPNFEQALIYLGYDTLINGQVPNSAISGITSLDVNNMGISDLTGIRDFTALTDLNCSNNNITSLDLNGLPSLTKIQAFYNQLSSINISGAPVEVLYILENQLTELDLSQVSTLRELYCGSNQLTSLDLSGQSQLTYLTCEQNQLATLDLSNTAIETLYCKDNALTNINLNGVTSLTGISCEDNQLTSLDLTNQANLTQMNCSNNHITSLDVSNKPMERLGCWNNGMTSLNLSGITTMTEFACNYNALTSLDVSAMTQLTYLDCSQNQLYSLDITGLPLNNFNAEGNNLYCIATDDPAAANDNSLWHKDNFANYAVSCETTSIPDANFEQVLIDLGIDNVIDGMVMTAAISGVTALDLSFKNVADLTGLEDFTALENFNGDSNTIVSFNFPTLTNLKRLELQLNHLTTLDLTLYPALEYADCHYNQLTQLTVNGLASLNYLNCGDNSLTSIGFDGDYSLQTLYCDHNALESLNIGTLGSLEMVSCGQNPLTELNLGEISGLTALHCQETLISIIYLSGQPNLSLLNLTDNPNLTCIEVGNVASANSQPNWFKDATATYKLSCAPATLIPDANFEQALIDFGYDDVIDGEVITGNISGINNLNVSNRNIASLEGLQDFTSLETFNGNNNALTTFDFPTLTALQYLHLRDNQLAQMDISVHTGLHKVEFFHNPLTSLTVGNLEDLEELNLMLCSLTTLDVSGCPSLHYLYCSQNPLASLNLGQIDSLRYLFVNSTELTALDLRHQPDLTNMTVTSTFGVSCITVDDVAQAASRPNWTKESWAVYALNCEPKTSIPDANFEQALIDLGYDDAIDGYVITSHISGITTLDVSNQGIADLTGIADFVSLLTLNISHNQLSSVGLSMLDALQTLDASYNNLSTLATDQMDSIQHVDLQHNVFTYLYLPGNTITYADLSHNQGQFAYFDNDALKYLKATNNQLIWALLALPAGEDIDLSENMIQSVEAIDIANFKNFNLSDNSLQYLILPPMPNLERLHVENNVLTKLNLRDKPLLTDMNTTGNDISCLLVNDVAAAEAQAGWIKDASSNYALLCDAGPYTLIPDPVFEQELVNMNSDEFVDGRVATANIAVIENLYLPERGVSDLTGIKDFAALTYLNVSYNNLVTLDLSGLSALEYLECDYNMLTSVDVSGLTGLEEMYCYGNQLKTLDVTGCDNLYELSCDENQLIAIGLNDNLMYLSCSYNQLTSLDLSALTQLESLVCHVNNLQGLDISHQPNLYDLECDENPMTCIKVADVDEAYNNSNYYKDEDTIYDLDCPGGGCTYAVWDGNHWIPSAPGNANQVVFMGDYEIASDFTACSLDVSENANVVVASGTNVNINGNITVSPSATLTFENNANLLQAETATNSGNVTITRDAMMRRLDYVYWSSPVNGQLLRSFSPATLDTRFYAIDEASNAFVWANPAHNAFLPAKGYMVRAPDNYLNFPAAAQLFTGIFTGVPNNGDIAIPITNYGQGYNLIGNPYPSPISADALLDAAPGTIYFWTHRTHGAESGANYASYNLLGGTAAETGGETPNGLIQTGQGFILQTDDAAMATFTNAMRVANTDGQFYRTAPTEQHRFWLNLSATQSGINQILIGYTQGATQGFDIGFDGKQIEGSNALSSRIGASDFVIQGRALPFDVNDIVPLSLKVATGGTYQIAIDHTDGLFAAGQHIYLKDNLTAAVHDLTASAYSFATDAGNFAERFAVVYTNAILGTNPVADDAAVVIYKDGNSIHINSGVDIMEHIRIFDVRGRLVYEKANINASDSVLSDFMSEKQVLLIQVTTAEGTLITKKYIY</sequence>
<evidence type="ECO:0008006" key="5">
    <source>
        <dbReference type="Google" id="ProtNLM"/>
    </source>
</evidence>
<dbReference type="SMART" id="SM00369">
    <property type="entry name" value="LRR_TYP"/>
    <property type="match status" value="12"/>
</dbReference>
<dbReference type="NCBIfam" id="NF033708">
    <property type="entry name" value="T9SS_Cterm_ChiA"/>
    <property type="match status" value="1"/>
</dbReference>
<keyword evidence="4" id="KW-1185">Reference proteome</keyword>
<evidence type="ECO:0000313" key="4">
    <source>
        <dbReference type="Proteomes" id="UP000244937"/>
    </source>
</evidence>
<keyword evidence="2" id="KW-0677">Repeat</keyword>
<dbReference type="PANTHER" id="PTHR47566:SF1">
    <property type="entry name" value="PROTEIN NUD1"/>
    <property type="match status" value="1"/>
</dbReference>
<dbReference type="InterPro" id="IPR001611">
    <property type="entry name" value="Leu-rich_rpt"/>
</dbReference>
<dbReference type="Gene3D" id="3.80.10.10">
    <property type="entry name" value="Ribonuclease Inhibitor"/>
    <property type="match status" value="10"/>
</dbReference>
<dbReference type="SUPFAM" id="SSF52058">
    <property type="entry name" value="L domain-like"/>
    <property type="match status" value="8"/>
</dbReference>
<gene>
    <name evidence="3" type="ORF">HYN49_10370</name>
</gene>
<evidence type="ECO:0000256" key="1">
    <source>
        <dbReference type="ARBA" id="ARBA00022614"/>
    </source>
</evidence>
<protein>
    <recommendedName>
        <fullName evidence="5">Secretion system C-terminal sorting domain-containing protein</fullName>
    </recommendedName>
</protein>
<dbReference type="PROSITE" id="PS51450">
    <property type="entry name" value="LRR"/>
    <property type="match status" value="1"/>
</dbReference>
<dbReference type="Proteomes" id="UP000244937">
    <property type="component" value="Chromosome"/>
</dbReference>
<dbReference type="InterPro" id="IPR032675">
    <property type="entry name" value="LRR_dom_sf"/>
</dbReference>
<dbReference type="GO" id="GO:0035591">
    <property type="term" value="F:signaling adaptor activity"/>
    <property type="evidence" value="ECO:0007669"/>
    <property type="project" value="TreeGrafter"/>
</dbReference>
<dbReference type="InterPro" id="IPR052574">
    <property type="entry name" value="CDIRP"/>
</dbReference>
<dbReference type="OrthoDB" id="3179827at2"/>
<reference evidence="3 4" key="1">
    <citation type="submission" date="2018-05" db="EMBL/GenBank/DDBJ databases">
        <title>Genome sequencing of Flavobacterium sp. HYN0049.</title>
        <authorList>
            <person name="Yi H."/>
            <person name="Baek C."/>
        </authorList>
    </citation>
    <scope>NUCLEOTIDE SEQUENCE [LARGE SCALE GENOMIC DNA]</scope>
    <source>
        <strain evidence="3 4">HYN0049</strain>
    </source>
</reference>
<evidence type="ECO:0000313" key="3">
    <source>
        <dbReference type="EMBL" id="AWI26273.1"/>
    </source>
</evidence>